<dbReference type="InterPro" id="IPR006097">
    <property type="entry name" value="Glu/Leu/Phe/Val/Trp_DH_dimer"/>
</dbReference>
<sequence length="349" mass="37060">MSIFGAVDFMEHEQVVFVNEPSVGLKAIVAIHNTSRGPAFGGCRMHPYASEEEAVRDVLRLSRGMTYKAAITRLPYGGGKSVIIGDPARDKTPELLRAMGRAVATLQGRYIMADDVGTTVRDMEVIRTVTPYAAGLPDASGEPCPATAYGVFQGLLATAAHRFGRSDLEGMSVAVQGLGSVGFRLCRYLHAAGAALTVSDVREDRMAEAAARFGARTVAASEILFAEADVLSPNALGAVFDDATIPRLRCKAVCGAANNQLADEGHGLALHRRGILYAPDFVVSAGGLIDVAHEGPGYDPATVLADCERIRGIALDIFQRAERENQPTSRTALRMAEENFTVGAARRAA</sequence>
<evidence type="ECO:0000256" key="3">
    <source>
        <dbReference type="ARBA" id="ARBA00023027"/>
    </source>
</evidence>
<evidence type="ECO:0000313" key="8">
    <source>
        <dbReference type="EMBL" id="RUQ69278.1"/>
    </source>
</evidence>
<dbReference type="CDD" id="cd01075">
    <property type="entry name" value="NAD_bind_Leu_Phe_Val_DH"/>
    <property type="match status" value="1"/>
</dbReference>
<dbReference type="RefSeq" id="WP_126999618.1">
    <property type="nucleotide sequence ID" value="NZ_JBNPXW010000003.1"/>
</dbReference>
<dbReference type="EMBL" id="RZIJ01000012">
    <property type="protein sequence ID" value="RUQ69278.1"/>
    <property type="molecule type" value="Genomic_DNA"/>
</dbReference>
<dbReference type="OrthoDB" id="9803297at2"/>
<evidence type="ECO:0000259" key="7">
    <source>
        <dbReference type="SMART" id="SM00839"/>
    </source>
</evidence>
<comment type="similarity">
    <text evidence="1 6">Belongs to the Glu/Leu/Phe/Val dehydrogenases family.</text>
</comment>
<dbReference type="FunFam" id="3.40.50.10860:FF:000010">
    <property type="entry name" value="Leucine dehydrogenase"/>
    <property type="match status" value="1"/>
</dbReference>
<dbReference type="GO" id="GO:0000166">
    <property type="term" value="F:nucleotide binding"/>
    <property type="evidence" value="ECO:0007669"/>
    <property type="project" value="UniProtKB-KW"/>
</dbReference>
<dbReference type="Pfam" id="PF00208">
    <property type="entry name" value="ELFV_dehydrog"/>
    <property type="match status" value="1"/>
</dbReference>
<dbReference type="PANTHER" id="PTHR42722:SF1">
    <property type="entry name" value="VALINE DEHYDROGENASE"/>
    <property type="match status" value="1"/>
</dbReference>
<dbReference type="PROSITE" id="PS00074">
    <property type="entry name" value="GLFV_DEHYDROGENASE"/>
    <property type="match status" value="1"/>
</dbReference>
<keyword evidence="3 5" id="KW-0520">NAD</keyword>
<dbReference type="InterPro" id="IPR033524">
    <property type="entry name" value="Glu/Leu/Phe/Val_DH_AS"/>
</dbReference>
<organism evidence="8 9">
    <name type="scientific">Azospirillum doebereinerae</name>
    <dbReference type="NCBI Taxonomy" id="92933"/>
    <lineage>
        <taxon>Bacteria</taxon>
        <taxon>Pseudomonadati</taxon>
        <taxon>Pseudomonadota</taxon>
        <taxon>Alphaproteobacteria</taxon>
        <taxon>Rhodospirillales</taxon>
        <taxon>Azospirillaceae</taxon>
        <taxon>Azospirillum</taxon>
    </lineage>
</organism>
<dbReference type="SUPFAM" id="SSF53223">
    <property type="entry name" value="Aminoacid dehydrogenase-like, N-terminal domain"/>
    <property type="match status" value="1"/>
</dbReference>
<dbReference type="PRINTS" id="PR00082">
    <property type="entry name" value="GLFDHDRGNASE"/>
</dbReference>
<reference evidence="8 9" key="1">
    <citation type="submission" date="2018-12" db="EMBL/GenBank/DDBJ databases">
        <authorList>
            <person name="Yang Y."/>
        </authorList>
    </citation>
    <scope>NUCLEOTIDE SEQUENCE [LARGE SCALE GENOMIC DNA]</scope>
    <source>
        <strain evidence="8 9">GSF71</strain>
    </source>
</reference>
<protein>
    <submittedName>
        <fullName evidence="8">Glu/Leu/Phe/Val dehydrogenase</fullName>
    </submittedName>
</protein>
<proteinExistence type="inferred from homology"/>
<dbReference type="PANTHER" id="PTHR42722">
    <property type="entry name" value="LEUCINE DEHYDROGENASE"/>
    <property type="match status" value="1"/>
</dbReference>
<dbReference type="InterPro" id="IPR006096">
    <property type="entry name" value="Glu/Leu/Phe/Val/Trp_DH_C"/>
</dbReference>
<dbReference type="Gene3D" id="3.40.50.720">
    <property type="entry name" value="NAD(P)-binding Rossmann-like Domain"/>
    <property type="match status" value="1"/>
</dbReference>
<name>A0A3S0VHF4_9PROT</name>
<comment type="caution">
    <text evidence="8">The sequence shown here is derived from an EMBL/GenBank/DDBJ whole genome shotgun (WGS) entry which is preliminary data.</text>
</comment>
<dbReference type="AlphaFoldDB" id="A0A3S0VHF4"/>
<keyword evidence="9" id="KW-1185">Reference proteome</keyword>
<evidence type="ECO:0000256" key="2">
    <source>
        <dbReference type="ARBA" id="ARBA00023002"/>
    </source>
</evidence>
<feature type="domain" description="Glutamate/phenylalanine/leucine/valine/L-tryptophan dehydrogenase C-terminal" evidence="7">
    <location>
        <begin position="141"/>
        <end position="348"/>
    </location>
</feature>
<keyword evidence="5" id="KW-0547">Nucleotide-binding</keyword>
<dbReference type="SMART" id="SM00839">
    <property type="entry name" value="ELFV_dehydrog"/>
    <property type="match status" value="1"/>
</dbReference>
<evidence type="ECO:0000256" key="5">
    <source>
        <dbReference type="PIRSR" id="PIRSR000188-2"/>
    </source>
</evidence>
<evidence type="ECO:0000256" key="4">
    <source>
        <dbReference type="PIRSR" id="PIRSR000188-1"/>
    </source>
</evidence>
<dbReference type="InterPro" id="IPR046346">
    <property type="entry name" value="Aminoacid_DH-like_N_sf"/>
</dbReference>
<dbReference type="Gene3D" id="3.40.50.10860">
    <property type="entry name" value="Leucine Dehydrogenase, chain A, domain 1"/>
    <property type="match status" value="1"/>
</dbReference>
<dbReference type="SUPFAM" id="SSF51735">
    <property type="entry name" value="NAD(P)-binding Rossmann-fold domains"/>
    <property type="match status" value="1"/>
</dbReference>
<feature type="binding site" evidence="5">
    <location>
        <begin position="177"/>
        <end position="182"/>
    </location>
    <ligand>
        <name>NAD(+)</name>
        <dbReference type="ChEBI" id="CHEBI:57540"/>
    </ligand>
</feature>
<accession>A0A3S0VHF4</accession>
<evidence type="ECO:0000313" key="9">
    <source>
        <dbReference type="Proteomes" id="UP000280346"/>
    </source>
</evidence>
<dbReference type="PIRSF" id="PIRSF000188">
    <property type="entry name" value="Phe_leu_dh"/>
    <property type="match status" value="1"/>
</dbReference>
<dbReference type="InterPro" id="IPR016211">
    <property type="entry name" value="Glu/Phe/Leu/Val/Trp_DH_bac/arc"/>
</dbReference>
<dbReference type="InterPro" id="IPR006095">
    <property type="entry name" value="Glu/Leu/Phe/Val/Trp_DH"/>
</dbReference>
<feature type="active site" description="Proton donor/acceptor" evidence="4">
    <location>
        <position position="80"/>
    </location>
</feature>
<gene>
    <name evidence="8" type="ORF">EJ913_16020</name>
</gene>
<evidence type="ECO:0000256" key="6">
    <source>
        <dbReference type="RuleBase" id="RU004417"/>
    </source>
</evidence>
<dbReference type="Proteomes" id="UP000280346">
    <property type="component" value="Unassembled WGS sequence"/>
</dbReference>
<dbReference type="Pfam" id="PF02812">
    <property type="entry name" value="ELFV_dehydrog_N"/>
    <property type="match status" value="1"/>
</dbReference>
<keyword evidence="2 6" id="KW-0560">Oxidoreductase</keyword>
<evidence type="ECO:0000256" key="1">
    <source>
        <dbReference type="ARBA" id="ARBA00006382"/>
    </source>
</evidence>
<dbReference type="GO" id="GO:0016639">
    <property type="term" value="F:oxidoreductase activity, acting on the CH-NH2 group of donors, NAD or NADP as acceptor"/>
    <property type="evidence" value="ECO:0007669"/>
    <property type="project" value="InterPro"/>
</dbReference>
<dbReference type="GO" id="GO:0006520">
    <property type="term" value="P:amino acid metabolic process"/>
    <property type="evidence" value="ECO:0007669"/>
    <property type="project" value="InterPro"/>
</dbReference>
<dbReference type="InterPro" id="IPR036291">
    <property type="entry name" value="NAD(P)-bd_dom_sf"/>
</dbReference>